<reference evidence="1 2" key="1">
    <citation type="journal article" date="2015" name="Int. J. Syst. Evol. Microbiol.">
        <title>Methanoculleus sediminis sp. nov., a methanogen from sediments near a submarine mud volcano.</title>
        <authorList>
            <person name="Chen S.C."/>
            <person name="Chen M.F."/>
            <person name="Lai M.C."/>
            <person name="Weng C.Y."/>
            <person name="Wu S.Y."/>
            <person name="Lin S."/>
            <person name="Yang T.F."/>
            <person name="Chen P.C."/>
        </authorList>
    </citation>
    <scope>NUCLEOTIDE SEQUENCE [LARGE SCALE GENOMIC DNA]</scope>
    <source>
        <strain evidence="1 2">S3Fa</strain>
    </source>
</reference>
<dbReference type="OrthoDB" id="105795at2157"/>
<protein>
    <submittedName>
        <fullName evidence="1">Uncharacterized protein</fullName>
    </submittedName>
</protein>
<keyword evidence="2" id="KW-1185">Reference proteome</keyword>
<name>A0A0H1R6A7_9EURY</name>
<evidence type="ECO:0000313" key="1">
    <source>
        <dbReference type="EMBL" id="KLK88237.1"/>
    </source>
</evidence>
<dbReference type="RefSeq" id="WP_048181619.1">
    <property type="nucleotide sequence ID" value="NZ_JXOJ01000002.1"/>
</dbReference>
<dbReference type="PATRIC" id="fig|1550566.3.peg.880"/>
<evidence type="ECO:0000313" key="2">
    <source>
        <dbReference type="Proteomes" id="UP000035301"/>
    </source>
</evidence>
<dbReference type="AlphaFoldDB" id="A0A0H1R6A7"/>
<accession>A0A0H1R6A7</accession>
<dbReference type="EMBL" id="JXOJ01000002">
    <property type="protein sequence ID" value="KLK88237.1"/>
    <property type="molecule type" value="Genomic_DNA"/>
</dbReference>
<sequence>MTHHGGYGAHDMLLARMYDLLDEDEMRQLMVRMIESRIRTKEQHIELMQYKIETYKMARDMLQASIKKT</sequence>
<dbReference type="STRING" id="1550566.SZ63_04105"/>
<dbReference type="Proteomes" id="UP000035301">
    <property type="component" value="Unassembled WGS sequence"/>
</dbReference>
<proteinExistence type="predicted"/>
<comment type="caution">
    <text evidence="1">The sequence shown here is derived from an EMBL/GenBank/DDBJ whole genome shotgun (WGS) entry which is preliminary data.</text>
</comment>
<gene>
    <name evidence="1" type="ORF">SZ63_04105</name>
</gene>
<organism evidence="1 2">
    <name type="scientific">Methanoculleus sediminis</name>
    <dbReference type="NCBI Taxonomy" id="1550566"/>
    <lineage>
        <taxon>Archaea</taxon>
        <taxon>Methanobacteriati</taxon>
        <taxon>Methanobacteriota</taxon>
        <taxon>Stenosarchaea group</taxon>
        <taxon>Methanomicrobia</taxon>
        <taxon>Methanomicrobiales</taxon>
        <taxon>Methanomicrobiaceae</taxon>
        <taxon>Methanoculleus</taxon>
    </lineage>
</organism>